<comment type="caution">
    <text evidence="1">The sequence shown here is derived from an EMBL/GenBank/DDBJ whole genome shotgun (WGS) entry which is preliminary data.</text>
</comment>
<evidence type="ECO:0000313" key="1">
    <source>
        <dbReference type="EMBL" id="ONI41175.1"/>
    </source>
</evidence>
<reference evidence="1" key="1">
    <citation type="submission" date="2016-08" db="EMBL/GenBank/DDBJ databases">
        <authorList>
            <person name="Ngugi D.K."/>
            <person name="Miyake S."/>
            <person name="Stingl U."/>
        </authorList>
    </citation>
    <scope>NUCLEOTIDE SEQUENCE</scope>
    <source>
        <strain evidence="1">SCG-D08WGA-EpuloA1</strain>
    </source>
</reference>
<organism evidence="1 2">
    <name type="scientific">Candidatus Epulonipiscium fishelsonii</name>
    <dbReference type="NCBI Taxonomy" id="77094"/>
    <lineage>
        <taxon>Bacteria</taxon>
        <taxon>Bacillati</taxon>
        <taxon>Bacillota</taxon>
        <taxon>Clostridia</taxon>
        <taxon>Lachnospirales</taxon>
        <taxon>Lachnospiraceae</taxon>
        <taxon>Candidatus Epulonipiscium</taxon>
    </lineage>
</organism>
<gene>
    <name evidence="1" type="ORF">AN640_00255</name>
</gene>
<protein>
    <submittedName>
        <fullName evidence="1">Uncharacterized protein</fullName>
    </submittedName>
</protein>
<sequence length="384" mass="42625">MKIEKNNKYYTIGVYVTISVIVIFLIMAFITNFKTIMGGVWQAVKYITHIFKPLIIGIVVAYLMDPFVNFYCKKVGRGKRMIATGFAVVTLIAFIGVFILMAVMNIQEVVQETNLDDLLSDVQTYLLYFQDVVEQMTITINGETFSKLPQKILYEIYQAIDEWIIKLTNNLLKFMAVLGTNIVSITLGFIIAIYILKDKPKLLTIFKNILSVIFKPKIYNELIQIGIAINTVLSGYIRGQIIDTVIVATLTSVLLTVIGVDFAMIIGIIVGIFNLIPYFGPVIGAGIAGVIGIMGGDIQKGIYAVIAVFVLQQIEVFIIVPKVIGENVKLHPISVLLAVVIGGEFCGLFGMLLGVPIVALARVIIIRYAGDIFSEDYKREKNNK</sequence>
<dbReference type="Proteomes" id="UP000188637">
    <property type="component" value="Unassembled WGS sequence"/>
</dbReference>
<keyword evidence="2" id="KW-1185">Reference proteome</keyword>
<proteinExistence type="predicted"/>
<name>A0ACC8XE31_9FIRM</name>
<accession>A0ACC8XE31</accession>
<evidence type="ECO:0000313" key="2">
    <source>
        <dbReference type="Proteomes" id="UP000188637"/>
    </source>
</evidence>
<dbReference type="EMBL" id="LJHD01000223">
    <property type="protein sequence ID" value="ONI41175.1"/>
    <property type="molecule type" value="Genomic_DNA"/>
</dbReference>